<proteinExistence type="predicted"/>
<organism evidence="1 2">
    <name type="scientific">Streptomyces pratisoli</name>
    <dbReference type="NCBI Taxonomy" id="3139917"/>
    <lineage>
        <taxon>Bacteria</taxon>
        <taxon>Bacillati</taxon>
        <taxon>Actinomycetota</taxon>
        <taxon>Actinomycetes</taxon>
        <taxon>Kitasatosporales</taxon>
        <taxon>Streptomycetaceae</taxon>
        <taxon>Streptomyces</taxon>
    </lineage>
</organism>
<dbReference type="EMBL" id="JBBKAI010000002">
    <property type="protein sequence ID" value="MEJ8656117.1"/>
    <property type="molecule type" value="Genomic_DNA"/>
</dbReference>
<comment type="caution">
    <text evidence="1">The sequence shown here is derived from an EMBL/GenBank/DDBJ whole genome shotgun (WGS) entry which is preliminary data.</text>
</comment>
<evidence type="ECO:0000313" key="2">
    <source>
        <dbReference type="Proteomes" id="UP001375539"/>
    </source>
</evidence>
<dbReference type="Proteomes" id="UP001375539">
    <property type="component" value="Unassembled WGS sequence"/>
</dbReference>
<gene>
    <name evidence="1" type="ORF">WKI58_06200</name>
</gene>
<accession>A0ACC6QE70</accession>
<protein>
    <submittedName>
        <fullName evidence="1">DUF2510 domain-containing protein</fullName>
    </submittedName>
</protein>
<keyword evidence="2" id="KW-1185">Reference proteome</keyword>
<sequence>MSMTTPPPTPGGLGGPPGWYQDPGAPSLERWWDGAAWTGHTRPLGAPQAPPVTAPIPLAAQHGRGGAGGGIGKGGIVALVTAGAVLLGAIVTGVVVLGKDDEQTVPQSSESVSAPLPSATDNGPKPAPTAAGDQDVLVDQLNGITLPLLDGWEKSDSSVDPVPTMVTANSYKCPGDSAQFCHHGTVSSRTATVTNVKSPEKLATQDVGIAADWAYDNDRVGNRIHGGIKDHQLVRSAPVVVAGRTGHLVRWRVTTGAGPGGYVQSLVFPSAVGSESLIVVRFAFDAGPDGPPLGDMDRVIKGIRPVGDVSGGVGSTVSP</sequence>
<evidence type="ECO:0000313" key="1">
    <source>
        <dbReference type="EMBL" id="MEJ8656117.1"/>
    </source>
</evidence>
<reference evidence="1" key="1">
    <citation type="submission" date="2024-03" db="EMBL/GenBank/DDBJ databases">
        <title>Novel Streptomyces species of biotechnological and ecological value are a feature of Machair soil.</title>
        <authorList>
            <person name="Prole J.R."/>
            <person name="Goodfellow M."/>
            <person name="Allenby N."/>
            <person name="Ward A.C."/>
        </authorList>
    </citation>
    <scope>NUCLEOTIDE SEQUENCE</scope>
    <source>
        <strain evidence="1">MS1.AVA.4</strain>
    </source>
</reference>
<name>A0ACC6QE70_9ACTN</name>